<feature type="compositionally biased region" description="Low complexity" evidence="1">
    <location>
        <begin position="369"/>
        <end position="392"/>
    </location>
</feature>
<dbReference type="EMBL" id="SORZ01000002">
    <property type="protein sequence ID" value="TPW34458.1"/>
    <property type="molecule type" value="Genomic_DNA"/>
</dbReference>
<feature type="region of interest" description="Disordered" evidence="1">
    <location>
        <begin position="219"/>
        <end position="393"/>
    </location>
</feature>
<protein>
    <recommendedName>
        <fullName evidence="3">SPOR domain-containing protein</fullName>
    </recommendedName>
</protein>
<dbReference type="Proteomes" id="UP000315037">
    <property type="component" value="Unassembled WGS sequence"/>
</dbReference>
<keyword evidence="2" id="KW-0472">Membrane</keyword>
<organism evidence="4 5">
    <name type="scientific">Oecophyllibacter saccharovorans</name>
    <dbReference type="NCBI Taxonomy" id="2558360"/>
    <lineage>
        <taxon>Bacteria</taxon>
        <taxon>Pseudomonadati</taxon>
        <taxon>Pseudomonadota</taxon>
        <taxon>Alphaproteobacteria</taxon>
        <taxon>Acetobacterales</taxon>
        <taxon>Acetobacteraceae</taxon>
        <taxon>Oecophyllibacter</taxon>
    </lineage>
</organism>
<keyword evidence="2" id="KW-0812">Transmembrane</keyword>
<evidence type="ECO:0000256" key="1">
    <source>
        <dbReference type="SAM" id="MobiDB-lite"/>
    </source>
</evidence>
<dbReference type="Pfam" id="PF05036">
    <property type="entry name" value="SPOR"/>
    <property type="match status" value="1"/>
</dbReference>
<feature type="region of interest" description="Disordered" evidence="1">
    <location>
        <begin position="1"/>
        <end position="131"/>
    </location>
</feature>
<comment type="caution">
    <text evidence="4">The sequence shown here is derived from an EMBL/GenBank/DDBJ whole genome shotgun (WGS) entry which is preliminary data.</text>
</comment>
<dbReference type="Gene3D" id="3.30.70.1070">
    <property type="entry name" value="Sporulation related repeat"/>
    <property type="match status" value="1"/>
</dbReference>
<feature type="compositionally biased region" description="Basic and acidic residues" evidence="1">
    <location>
        <begin position="350"/>
        <end position="359"/>
    </location>
</feature>
<keyword evidence="2" id="KW-1133">Transmembrane helix</keyword>
<feature type="compositionally biased region" description="Low complexity" evidence="1">
    <location>
        <begin position="76"/>
        <end position="90"/>
    </location>
</feature>
<dbReference type="RefSeq" id="WP_165601038.1">
    <property type="nucleotide sequence ID" value="NZ_SORZ01000002.1"/>
</dbReference>
<evidence type="ECO:0000313" key="4">
    <source>
        <dbReference type="EMBL" id="TPW34458.1"/>
    </source>
</evidence>
<feature type="compositionally biased region" description="Gly residues" evidence="1">
    <location>
        <begin position="117"/>
        <end position="128"/>
    </location>
</feature>
<name>A0A506UM98_9PROT</name>
<feature type="compositionally biased region" description="Pro residues" evidence="1">
    <location>
        <begin position="37"/>
        <end position="46"/>
    </location>
</feature>
<dbReference type="GO" id="GO:0042834">
    <property type="term" value="F:peptidoglycan binding"/>
    <property type="evidence" value="ECO:0007669"/>
    <property type="project" value="InterPro"/>
</dbReference>
<feature type="domain" description="SPOR" evidence="3">
    <location>
        <begin position="391"/>
        <end position="475"/>
    </location>
</feature>
<evidence type="ECO:0000256" key="2">
    <source>
        <dbReference type="SAM" id="Phobius"/>
    </source>
</evidence>
<reference evidence="4 5" key="1">
    <citation type="submission" date="2019-03" db="EMBL/GenBank/DDBJ databases">
        <title>The complete genome sequence of Neokomagataea sp. Jb2 NBRC113641.</title>
        <authorList>
            <person name="Chua K.-O."/>
            <person name="Chan K.-G."/>
            <person name="See-Too W.-S."/>
        </authorList>
    </citation>
    <scope>NUCLEOTIDE SEQUENCE [LARGE SCALE GENOMIC DNA]</scope>
    <source>
        <strain evidence="4 5">Jb2</strain>
    </source>
</reference>
<evidence type="ECO:0000259" key="3">
    <source>
        <dbReference type="PROSITE" id="PS51724"/>
    </source>
</evidence>
<proteinExistence type="predicted"/>
<dbReference type="InterPro" id="IPR007730">
    <property type="entry name" value="SPOR-like_dom"/>
</dbReference>
<gene>
    <name evidence="4" type="ORF">E3202_08235</name>
</gene>
<keyword evidence="5" id="KW-1185">Reference proteome</keyword>
<feature type="transmembrane region" description="Helical" evidence="2">
    <location>
        <begin position="141"/>
        <end position="162"/>
    </location>
</feature>
<accession>A0A506UM98</accession>
<dbReference type="InterPro" id="IPR036680">
    <property type="entry name" value="SPOR-like_sf"/>
</dbReference>
<dbReference type="AlphaFoldDB" id="A0A506UM98"/>
<feature type="compositionally biased region" description="Low complexity" evidence="1">
    <location>
        <begin position="219"/>
        <end position="254"/>
    </location>
</feature>
<dbReference type="PROSITE" id="PS51724">
    <property type="entry name" value="SPOR"/>
    <property type="match status" value="1"/>
</dbReference>
<evidence type="ECO:0000313" key="5">
    <source>
        <dbReference type="Proteomes" id="UP000315037"/>
    </source>
</evidence>
<sequence>MNGSDNIPPDPRARDHRGNRINPAGRYAGGAPGGQPQNPPPGPGPAAPQQGRLYADGPQRLAPGQRGPQSARQDYQQEGPQGYEGQNYGEPGYQDQDFNATGQRARERLNGRPPRNGRGGGGGSGGVLGSMLGQDPGTRKLVGGAAIIVVLLGATVGGWALFGSHHEGVPVIGPPMMALKDRPADPGGLQVMRDDTAQSDVTGKGALHLAPLPEQPDAQALAREAAARQQPQPASTTPASDTPAATTLPAQPGGQPAPQPETLPAQPAPANTQASEKPAAETQPAPDQAEHERAEAEARERARQAEEQRQAARQAQEEAAQKRAAARKAAQEAAAEKRASARKAAQEAAAKADKADKTDASTLPPPSTTPASKPAAKTPASADAPSASAAPAGSGHYAVQLGALDSPALARKAWEASKGKAPDLLGGHTPLYSQVTRNGRSYVRLRVGGFADMKAARLFCAKLHAASVNCAPAAF</sequence>
<feature type="compositionally biased region" description="Basic and acidic residues" evidence="1">
    <location>
        <begin position="288"/>
        <end position="321"/>
    </location>
</feature>